<feature type="region of interest" description="Disordered" evidence="1">
    <location>
        <begin position="1"/>
        <end position="26"/>
    </location>
</feature>
<sequence length="242" mass="27240">MDKTAGPSPQPTPTVTPARSPNLQPIDTVTTDENAARLESLIRSVDAGTLRRILVSALSGHVAQLHPPISESTTPTSTRPPTAKLHSSNGGTHPESPLVQALRTRYPAIDPALFVMIQKNRFRPDHIFKLSTSFRPQRPDYREGLSCLMQPLNLYTQILAHFAAADVKLELAAALADYMDHLFELNHTHTFESVKEFHLTFHQKRIVVGVWDPAGWREKDQQMEFLNLVKRKAPAELWWESQ</sequence>
<reference evidence="2 3" key="1">
    <citation type="journal article" date="2013" name="PLoS Genet.">
        <title>The genome and development-dependent transcriptomes of Pyronema confluens: a window into fungal evolution.</title>
        <authorList>
            <person name="Traeger S."/>
            <person name="Altegoer F."/>
            <person name="Freitag M."/>
            <person name="Gabaldon T."/>
            <person name="Kempken F."/>
            <person name="Kumar A."/>
            <person name="Marcet-Houben M."/>
            <person name="Poggeler S."/>
            <person name="Stajich J.E."/>
            <person name="Nowrousian M."/>
        </authorList>
    </citation>
    <scope>NUCLEOTIDE SEQUENCE [LARGE SCALE GENOMIC DNA]</scope>
    <source>
        <strain evidence="3">CBS 100304</strain>
        <tissue evidence="2">Vegetative mycelium</tissue>
    </source>
</reference>
<dbReference type="EMBL" id="HF935310">
    <property type="protein sequence ID" value="CCX06760.1"/>
    <property type="molecule type" value="Genomic_DNA"/>
</dbReference>
<dbReference type="OrthoDB" id="5425163at2759"/>
<proteinExistence type="predicted"/>
<feature type="region of interest" description="Disordered" evidence="1">
    <location>
        <begin position="65"/>
        <end position="96"/>
    </location>
</feature>
<evidence type="ECO:0000313" key="2">
    <source>
        <dbReference type="EMBL" id="CCX06760.1"/>
    </source>
</evidence>
<evidence type="ECO:0000313" key="3">
    <source>
        <dbReference type="Proteomes" id="UP000018144"/>
    </source>
</evidence>
<accession>U4KYN0</accession>
<organism evidence="2 3">
    <name type="scientific">Pyronema omphalodes (strain CBS 100304)</name>
    <name type="common">Pyronema confluens</name>
    <dbReference type="NCBI Taxonomy" id="1076935"/>
    <lineage>
        <taxon>Eukaryota</taxon>
        <taxon>Fungi</taxon>
        <taxon>Dikarya</taxon>
        <taxon>Ascomycota</taxon>
        <taxon>Pezizomycotina</taxon>
        <taxon>Pezizomycetes</taxon>
        <taxon>Pezizales</taxon>
        <taxon>Pyronemataceae</taxon>
        <taxon>Pyronema</taxon>
    </lineage>
</organism>
<dbReference type="Proteomes" id="UP000018144">
    <property type="component" value="Unassembled WGS sequence"/>
</dbReference>
<feature type="compositionally biased region" description="Low complexity" evidence="1">
    <location>
        <begin position="67"/>
        <end position="82"/>
    </location>
</feature>
<evidence type="ECO:0000256" key="1">
    <source>
        <dbReference type="SAM" id="MobiDB-lite"/>
    </source>
</evidence>
<gene>
    <name evidence="2" type="ORF">PCON_06347</name>
</gene>
<protein>
    <submittedName>
        <fullName evidence="2">Uncharacterized protein</fullName>
    </submittedName>
</protein>
<keyword evidence="3" id="KW-1185">Reference proteome</keyword>
<dbReference type="AlphaFoldDB" id="U4KYN0"/>
<name>U4KYN0_PYROM</name>
<feature type="compositionally biased region" description="Polar residues" evidence="1">
    <location>
        <begin position="15"/>
        <end position="26"/>
    </location>
</feature>